<dbReference type="EMBL" id="JADJEV010000002">
    <property type="protein sequence ID" value="MBK6972391.1"/>
    <property type="molecule type" value="Genomic_DNA"/>
</dbReference>
<proteinExistence type="predicted"/>
<evidence type="ECO:0000313" key="2">
    <source>
        <dbReference type="Proteomes" id="UP000807785"/>
    </source>
</evidence>
<dbReference type="AlphaFoldDB" id="A0A9D7DX20"/>
<sequence length="250" mass="27778">MTQTPEYIERRIRRPIPLDSHVVAGSTPVVSFGNAHSATVATLGLNPSRVEFLDRNGNELIDSSRRLATHTSLGTSDLASAPASVVAQVLNDCNAYFHRDRNPYRQWFDQLELVVNACGASYYSGSACHLDLVQWATDPTWGNLRPATLRNRLLDADSPFLIEQLSNENFQLLLVNGMGVVRQLQPMVNVTLDEVDPIVGFGNHDTRLFTGKICDRVRVIAWSTNLQSSFGVTSELRTEIAERVGELARR</sequence>
<dbReference type="Proteomes" id="UP000807785">
    <property type="component" value="Unassembled WGS sequence"/>
</dbReference>
<protein>
    <submittedName>
        <fullName evidence="1">Uncharacterized protein</fullName>
    </submittedName>
</protein>
<evidence type="ECO:0000313" key="1">
    <source>
        <dbReference type="EMBL" id="MBK6972391.1"/>
    </source>
</evidence>
<name>A0A9D7DX20_9PROT</name>
<reference evidence="1" key="1">
    <citation type="submission" date="2020-10" db="EMBL/GenBank/DDBJ databases">
        <title>Connecting structure to function with the recovery of over 1000 high-quality activated sludge metagenome-assembled genomes encoding full-length rRNA genes using long-read sequencing.</title>
        <authorList>
            <person name="Singleton C.M."/>
            <person name="Petriglieri F."/>
            <person name="Kristensen J.M."/>
            <person name="Kirkegaard R.H."/>
            <person name="Michaelsen T.Y."/>
            <person name="Andersen M.H."/>
            <person name="Karst S.M."/>
            <person name="Dueholm M.S."/>
            <person name="Nielsen P.H."/>
            <person name="Albertsen M."/>
        </authorList>
    </citation>
    <scope>NUCLEOTIDE SEQUENCE</scope>
    <source>
        <strain evidence="1">Bjer_18-Q3-R1-45_BAT3C.347</strain>
    </source>
</reference>
<comment type="caution">
    <text evidence="1">The sequence shown here is derived from an EMBL/GenBank/DDBJ whole genome shotgun (WGS) entry which is preliminary data.</text>
</comment>
<accession>A0A9D7DX20</accession>
<gene>
    <name evidence="1" type="ORF">IPH26_05340</name>
</gene>
<organism evidence="1 2">
    <name type="scientific">Candidatus Methylophosphatis roskildensis</name>
    <dbReference type="NCBI Taxonomy" id="2899263"/>
    <lineage>
        <taxon>Bacteria</taxon>
        <taxon>Pseudomonadati</taxon>
        <taxon>Pseudomonadota</taxon>
        <taxon>Betaproteobacteria</taxon>
        <taxon>Nitrosomonadales</taxon>
        <taxon>Sterolibacteriaceae</taxon>
        <taxon>Candidatus Methylophosphatis</taxon>
    </lineage>
</organism>